<reference evidence="3 4" key="2">
    <citation type="submission" date="2018-11" db="EMBL/GenBank/DDBJ databases">
        <authorList>
            <consortium name="Pathogen Informatics"/>
        </authorList>
    </citation>
    <scope>NUCLEOTIDE SEQUENCE [LARGE SCALE GENOMIC DNA]</scope>
    <source>
        <strain evidence="3 4">MHpl1</strain>
    </source>
</reference>
<dbReference type="AlphaFoldDB" id="A0A0N4WZ98"/>
<keyword evidence="2" id="KW-0472">Membrane</keyword>
<evidence type="ECO:0000313" key="5">
    <source>
        <dbReference type="WBParaSite" id="HPLM_0001725401-mRNA-1"/>
    </source>
</evidence>
<accession>A0A0N4WZ98</accession>
<reference evidence="5" key="1">
    <citation type="submission" date="2017-02" db="UniProtKB">
        <authorList>
            <consortium name="WormBaseParasite"/>
        </authorList>
    </citation>
    <scope>IDENTIFICATION</scope>
</reference>
<evidence type="ECO:0000313" key="3">
    <source>
        <dbReference type="EMBL" id="VDO64139.1"/>
    </source>
</evidence>
<protein>
    <submittedName>
        <fullName evidence="3 5">Uncharacterized protein</fullName>
    </submittedName>
</protein>
<sequence length="263" mass="29665">MSKEGARSYPSKNSAEGRYPYPIKSSAEGPYPLRRGEDGAAKSYPGKRVYPTSRSSEGVRYASIRRKSLAVVDERQWKLKTKLRPFLRAALFINIMVLLSLVFFWIFYAVGKKSEHLDFEIRRTPHTIAFDNVAVVTNSDNCNEVARVFLSQGLSMFAMAFSMQLCLMAYELHRSGLGGSSAYVHLDANNGECTTLNTFGAPDRLQMNNIGEAFETLKEIYKKEKIPKRVKRDQPHSSNHTGNHTGWGAGDCFEFRFGETLLL</sequence>
<evidence type="ECO:0000256" key="2">
    <source>
        <dbReference type="SAM" id="Phobius"/>
    </source>
</evidence>
<dbReference type="WBParaSite" id="HPLM_0001725401-mRNA-1">
    <property type="protein sequence ID" value="HPLM_0001725401-mRNA-1"/>
    <property type="gene ID" value="HPLM_0001725401"/>
</dbReference>
<dbReference type="InterPro" id="IPR029055">
    <property type="entry name" value="Ntn_hydrolases_N"/>
</dbReference>
<proteinExistence type="predicted"/>
<dbReference type="SUPFAM" id="SSF56235">
    <property type="entry name" value="N-terminal nucleophile aminohydrolases (Ntn hydrolases)"/>
    <property type="match status" value="1"/>
</dbReference>
<dbReference type="OMA" id="LFINIMV"/>
<evidence type="ECO:0000313" key="4">
    <source>
        <dbReference type="Proteomes" id="UP000268014"/>
    </source>
</evidence>
<gene>
    <name evidence="3" type="ORF">HPLM_LOCUS17246</name>
</gene>
<feature type="region of interest" description="Disordered" evidence="1">
    <location>
        <begin position="1"/>
        <end position="53"/>
    </location>
</feature>
<keyword evidence="2" id="KW-0812">Transmembrane</keyword>
<dbReference type="EMBL" id="UZAF01019848">
    <property type="protein sequence ID" value="VDO64139.1"/>
    <property type="molecule type" value="Genomic_DNA"/>
</dbReference>
<evidence type="ECO:0000256" key="1">
    <source>
        <dbReference type="SAM" id="MobiDB-lite"/>
    </source>
</evidence>
<dbReference type="Proteomes" id="UP000268014">
    <property type="component" value="Unassembled WGS sequence"/>
</dbReference>
<keyword evidence="2" id="KW-1133">Transmembrane helix</keyword>
<name>A0A0N4WZ98_HAEPC</name>
<organism evidence="5">
    <name type="scientific">Haemonchus placei</name>
    <name type="common">Barber's pole worm</name>
    <dbReference type="NCBI Taxonomy" id="6290"/>
    <lineage>
        <taxon>Eukaryota</taxon>
        <taxon>Metazoa</taxon>
        <taxon>Ecdysozoa</taxon>
        <taxon>Nematoda</taxon>
        <taxon>Chromadorea</taxon>
        <taxon>Rhabditida</taxon>
        <taxon>Rhabditina</taxon>
        <taxon>Rhabditomorpha</taxon>
        <taxon>Strongyloidea</taxon>
        <taxon>Trichostrongylidae</taxon>
        <taxon>Haemonchus</taxon>
    </lineage>
</organism>
<dbReference type="OrthoDB" id="5870827at2759"/>
<feature type="transmembrane region" description="Helical" evidence="2">
    <location>
        <begin position="86"/>
        <end position="108"/>
    </location>
</feature>
<keyword evidence="4" id="KW-1185">Reference proteome</keyword>